<dbReference type="RefSeq" id="WP_278045749.1">
    <property type="nucleotide sequence ID" value="NZ_BKBC01000027.1"/>
</dbReference>
<evidence type="ECO:0000313" key="1">
    <source>
        <dbReference type="EMBL" id="GEQ21584.1"/>
    </source>
</evidence>
<organism evidence="1 2">
    <name type="scientific">Clostridium butyricum</name>
    <dbReference type="NCBI Taxonomy" id="1492"/>
    <lineage>
        <taxon>Bacteria</taxon>
        <taxon>Bacillati</taxon>
        <taxon>Bacillota</taxon>
        <taxon>Clostridia</taxon>
        <taxon>Eubacteriales</taxon>
        <taxon>Clostridiaceae</taxon>
        <taxon>Clostridium</taxon>
    </lineage>
</organism>
<evidence type="ECO:0000313" key="2">
    <source>
        <dbReference type="Proteomes" id="UP000321089"/>
    </source>
</evidence>
<accession>A0A512TMU4</accession>
<comment type="caution">
    <text evidence="1">The sequence shown here is derived from an EMBL/GenBank/DDBJ whole genome shotgun (WGS) entry which is preliminary data.</text>
</comment>
<protein>
    <submittedName>
        <fullName evidence="1">Uncharacterized protein</fullName>
    </submittedName>
</protein>
<name>A0A512TMU4_CLOBU</name>
<dbReference type="EMBL" id="BKBC01000027">
    <property type="protein sequence ID" value="GEQ21584.1"/>
    <property type="molecule type" value="Genomic_DNA"/>
</dbReference>
<proteinExistence type="predicted"/>
<gene>
    <name evidence="1" type="ORF">CBU02nite_20900</name>
</gene>
<dbReference type="Proteomes" id="UP000321089">
    <property type="component" value="Unassembled WGS sequence"/>
</dbReference>
<sequence>MNFKIFKCYIYVCKSIGISPSWDGLERFRKFYFKEREDNGGY</sequence>
<dbReference type="AlphaFoldDB" id="A0A512TMU4"/>
<reference evidence="1 2" key="1">
    <citation type="submission" date="2019-07" db="EMBL/GenBank/DDBJ databases">
        <title>Whole genome shotgun sequence of Clostridium butyricum NBRC 3858.</title>
        <authorList>
            <person name="Hosoyama A."/>
            <person name="Uohara A."/>
            <person name="Ohji S."/>
            <person name="Ichikawa N."/>
        </authorList>
    </citation>
    <scope>NUCLEOTIDE SEQUENCE [LARGE SCALE GENOMIC DNA]</scope>
    <source>
        <strain evidence="1 2">NBRC 3858</strain>
    </source>
</reference>